<evidence type="ECO:0000313" key="1">
    <source>
        <dbReference type="EMBL" id="KAK9095489.1"/>
    </source>
</evidence>
<dbReference type="Proteomes" id="UP001419268">
    <property type="component" value="Unassembled WGS sequence"/>
</dbReference>
<name>A0AAP0HQZ6_9MAGN</name>
<keyword evidence="2" id="KW-1185">Reference proteome</keyword>
<gene>
    <name evidence="1" type="ORF">Scep_026958</name>
</gene>
<dbReference type="EMBL" id="JBBNAG010000011">
    <property type="protein sequence ID" value="KAK9095489.1"/>
    <property type="molecule type" value="Genomic_DNA"/>
</dbReference>
<comment type="caution">
    <text evidence="1">The sequence shown here is derived from an EMBL/GenBank/DDBJ whole genome shotgun (WGS) entry which is preliminary data.</text>
</comment>
<organism evidence="1 2">
    <name type="scientific">Stephania cephalantha</name>
    <dbReference type="NCBI Taxonomy" id="152367"/>
    <lineage>
        <taxon>Eukaryota</taxon>
        <taxon>Viridiplantae</taxon>
        <taxon>Streptophyta</taxon>
        <taxon>Embryophyta</taxon>
        <taxon>Tracheophyta</taxon>
        <taxon>Spermatophyta</taxon>
        <taxon>Magnoliopsida</taxon>
        <taxon>Ranunculales</taxon>
        <taxon>Menispermaceae</taxon>
        <taxon>Menispermoideae</taxon>
        <taxon>Cissampelideae</taxon>
        <taxon>Stephania</taxon>
    </lineage>
</organism>
<protein>
    <submittedName>
        <fullName evidence="1">Uncharacterized protein</fullName>
    </submittedName>
</protein>
<accession>A0AAP0HQZ6</accession>
<reference evidence="1 2" key="1">
    <citation type="submission" date="2024-01" db="EMBL/GenBank/DDBJ databases">
        <title>Genome assemblies of Stephania.</title>
        <authorList>
            <person name="Yang L."/>
        </authorList>
    </citation>
    <scope>NUCLEOTIDE SEQUENCE [LARGE SCALE GENOMIC DNA]</scope>
    <source>
        <strain evidence="1">JXDWG</strain>
        <tissue evidence="1">Leaf</tissue>
    </source>
</reference>
<proteinExistence type="predicted"/>
<dbReference type="AlphaFoldDB" id="A0AAP0HQZ6"/>
<sequence length="101" mass="11766">MDAGKTIRETYRSPWKAISELYDEFQARLEYSCRNGTNISFLQDIWLGVHLQGGVVFAAIRCREAIEWSVNDLQWQWRPILEAMRILIRGEGMEDEFGLIG</sequence>
<evidence type="ECO:0000313" key="2">
    <source>
        <dbReference type="Proteomes" id="UP001419268"/>
    </source>
</evidence>